<dbReference type="EMBL" id="JAQYXL010000001">
    <property type="protein sequence ID" value="MEN3231681.1"/>
    <property type="molecule type" value="Genomic_DNA"/>
</dbReference>
<feature type="domain" description="PHA accumulation regulator DNA-binding N-terminal" evidence="1">
    <location>
        <begin position="12"/>
        <end position="60"/>
    </location>
</feature>
<comment type="caution">
    <text evidence="2">The sequence shown here is derived from an EMBL/GenBank/DDBJ whole genome shotgun (WGS) entry which is preliminary data.</text>
</comment>
<dbReference type="Proteomes" id="UP001404845">
    <property type="component" value="Unassembled WGS sequence"/>
</dbReference>
<reference evidence="2 3" key="1">
    <citation type="journal article" date="2023" name="PLoS ONE">
        <title>Complete genome assembly of Hawai'i environmental nontuberculous mycobacteria reveals unexpected co-isolation with methylobacteria.</title>
        <authorList>
            <person name="Hendrix J."/>
            <person name="Epperson L.E."/>
            <person name="Tong E.I."/>
            <person name="Chan Y.L."/>
            <person name="Hasan N.A."/>
            <person name="Dawrs S.N."/>
            <person name="Norton G.J."/>
            <person name="Virdi R."/>
            <person name="Crooks J.L."/>
            <person name="Chan E.D."/>
            <person name="Honda J.R."/>
            <person name="Strong M."/>
        </authorList>
    </citation>
    <scope>NUCLEOTIDE SEQUENCE [LARGE SCALE GENOMIC DNA]</scope>
    <source>
        <strain evidence="2 3">NJH_HI01</strain>
    </source>
</reference>
<evidence type="ECO:0000259" key="1">
    <source>
        <dbReference type="Pfam" id="PF07879"/>
    </source>
</evidence>
<dbReference type="InterPro" id="IPR012909">
    <property type="entry name" value="PHA_DNA-bd_N"/>
</dbReference>
<gene>
    <name evidence="2" type="ORF">PUR21_29300</name>
</gene>
<sequence>MTRRKPSSIRHLRRYSGCRLYDPESQAYLSARDVERLIRQGVRISVREAETGQDVTHEILPPNLQQGACRAGRPRT</sequence>
<dbReference type="Pfam" id="PF07879">
    <property type="entry name" value="PHB_acc_N"/>
    <property type="match status" value="1"/>
</dbReference>
<proteinExistence type="predicted"/>
<organism evidence="2 3">
    <name type="scientific">Methylorubrum rhodesianum</name>
    <dbReference type="NCBI Taxonomy" id="29427"/>
    <lineage>
        <taxon>Bacteria</taxon>
        <taxon>Pseudomonadati</taxon>
        <taxon>Pseudomonadota</taxon>
        <taxon>Alphaproteobacteria</taxon>
        <taxon>Hyphomicrobiales</taxon>
        <taxon>Methylobacteriaceae</taxon>
        <taxon>Methylorubrum</taxon>
    </lineage>
</organism>
<name>A0ABU9ZKI1_9HYPH</name>
<evidence type="ECO:0000313" key="3">
    <source>
        <dbReference type="Proteomes" id="UP001404845"/>
    </source>
</evidence>
<dbReference type="RefSeq" id="WP_017483120.1">
    <property type="nucleotide sequence ID" value="NZ_JACHOS010000001.1"/>
</dbReference>
<keyword evidence="3" id="KW-1185">Reference proteome</keyword>
<accession>A0ABU9ZKI1</accession>
<keyword evidence="2" id="KW-0238">DNA-binding</keyword>
<protein>
    <submittedName>
        <fullName evidence="2">Polyhydroxyalkanoate synthesis regulator DNA-binding domain-containing protein</fullName>
    </submittedName>
</protein>
<dbReference type="GO" id="GO:0003677">
    <property type="term" value="F:DNA binding"/>
    <property type="evidence" value="ECO:0007669"/>
    <property type="project" value="UniProtKB-KW"/>
</dbReference>
<evidence type="ECO:0000313" key="2">
    <source>
        <dbReference type="EMBL" id="MEN3231681.1"/>
    </source>
</evidence>